<feature type="transmembrane region" description="Helical" evidence="1">
    <location>
        <begin position="6"/>
        <end position="22"/>
    </location>
</feature>
<gene>
    <name evidence="2" type="ORF">NKR23_g6891</name>
</gene>
<feature type="transmembrane region" description="Helical" evidence="1">
    <location>
        <begin position="127"/>
        <end position="149"/>
    </location>
</feature>
<accession>A0AA38VNN4</accession>
<reference evidence="2" key="1">
    <citation type="submission" date="2022-07" db="EMBL/GenBank/DDBJ databases">
        <title>Fungi with potential for degradation of polypropylene.</title>
        <authorList>
            <person name="Gostincar C."/>
        </authorList>
    </citation>
    <scope>NUCLEOTIDE SEQUENCE</scope>
    <source>
        <strain evidence="2">EXF-13308</strain>
    </source>
</reference>
<dbReference type="AlphaFoldDB" id="A0AA38VNN4"/>
<protein>
    <submittedName>
        <fullName evidence="2">Uncharacterized protein</fullName>
    </submittedName>
</protein>
<evidence type="ECO:0000313" key="2">
    <source>
        <dbReference type="EMBL" id="KAJ9142993.1"/>
    </source>
</evidence>
<proteinExistence type="predicted"/>
<name>A0AA38VNN4_9PEZI</name>
<organism evidence="2 3">
    <name type="scientific">Pleurostoma richardsiae</name>
    <dbReference type="NCBI Taxonomy" id="41990"/>
    <lineage>
        <taxon>Eukaryota</taxon>
        <taxon>Fungi</taxon>
        <taxon>Dikarya</taxon>
        <taxon>Ascomycota</taxon>
        <taxon>Pezizomycotina</taxon>
        <taxon>Sordariomycetes</taxon>
        <taxon>Sordariomycetidae</taxon>
        <taxon>Calosphaeriales</taxon>
        <taxon>Pleurostomataceae</taxon>
        <taxon>Pleurostoma</taxon>
    </lineage>
</organism>
<keyword evidence="1" id="KW-0812">Transmembrane</keyword>
<dbReference type="EMBL" id="JANBVO010000020">
    <property type="protein sequence ID" value="KAJ9142993.1"/>
    <property type="molecule type" value="Genomic_DNA"/>
</dbReference>
<comment type="caution">
    <text evidence="2">The sequence shown here is derived from an EMBL/GenBank/DDBJ whole genome shotgun (WGS) entry which is preliminary data.</text>
</comment>
<sequence>MALVNVIGGFLVVVSGFALYHSQSSVPKLRKYEEKAEKAAEWSTFAEKRLWDTRYTVGAGFVATLLSLLTALITCASTMGSGPYFVVWTALLAGGQRYASQYMRSFWVDKAKLPMMDEYNEAISDSINVSGLLDVLTVGWGAVALLKLVGW</sequence>
<dbReference type="Proteomes" id="UP001174694">
    <property type="component" value="Unassembled WGS sequence"/>
</dbReference>
<evidence type="ECO:0000256" key="1">
    <source>
        <dbReference type="SAM" id="Phobius"/>
    </source>
</evidence>
<feature type="transmembrane region" description="Helical" evidence="1">
    <location>
        <begin position="55"/>
        <end position="79"/>
    </location>
</feature>
<evidence type="ECO:0000313" key="3">
    <source>
        <dbReference type="Proteomes" id="UP001174694"/>
    </source>
</evidence>
<keyword evidence="1" id="KW-0472">Membrane</keyword>
<keyword evidence="1" id="KW-1133">Transmembrane helix</keyword>
<keyword evidence="3" id="KW-1185">Reference proteome</keyword>